<keyword evidence="4" id="KW-0675">Receptor</keyword>
<dbReference type="InterPro" id="IPR036179">
    <property type="entry name" value="Ig-like_dom_sf"/>
</dbReference>
<dbReference type="GO" id="GO:0002250">
    <property type="term" value="P:adaptive immune response"/>
    <property type="evidence" value="ECO:0007669"/>
    <property type="project" value="UniProtKB-KW"/>
</dbReference>
<keyword evidence="6" id="KW-1279">T cell receptor</keyword>
<dbReference type="InterPro" id="IPR003599">
    <property type="entry name" value="Ig_sub"/>
</dbReference>
<evidence type="ECO:0000256" key="6">
    <source>
        <dbReference type="ARBA" id="ARBA00043266"/>
    </source>
</evidence>
<dbReference type="SMART" id="SM00409">
    <property type="entry name" value="IG"/>
    <property type="match status" value="1"/>
</dbReference>
<dbReference type="InterPro" id="IPR013783">
    <property type="entry name" value="Ig-like_fold"/>
</dbReference>
<dbReference type="SMART" id="SM00406">
    <property type="entry name" value="IGv"/>
    <property type="match status" value="1"/>
</dbReference>
<keyword evidence="10" id="KW-1185">Reference proteome</keyword>
<organism evidence="9 10">
    <name type="scientific">Phocoena sinus</name>
    <name type="common">Vaquita</name>
    <dbReference type="NCBI Taxonomy" id="42100"/>
    <lineage>
        <taxon>Eukaryota</taxon>
        <taxon>Metazoa</taxon>
        <taxon>Chordata</taxon>
        <taxon>Craniata</taxon>
        <taxon>Vertebrata</taxon>
        <taxon>Euteleostomi</taxon>
        <taxon>Mammalia</taxon>
        <taxon>Eutheria</taxon>
        <taxon>Laurasiatheria</taxon>
        <taxon>Artiodactyla</taxon>
        <taxon>Whippomorpha</taxon>
        <taxon>Cetacea</taxon>
        <taxon>Odontoceti</taxon>
        <taxon>Phocoenidae</taxon>
        <taxon>Phocoena</taxon>
    </lineage>
</organism>
<dbReference type="InterPro" id="IPR013106">
    <property type="entry name" value="Ig_V-set"/>
</dbReference>
<dbReference type="InterPro" id="IPR007110">
    <property type="entry name" value="Ig-like_dom"/>
</dbReference>
<proteinExistence type="predicted"/>
<protein>
    <recommendedName>
        <fullName evidence="8">Ig-like domain-containing protein</fullName>
    </recommendedName>
</protein>
<evidence type="ECO:0000256" key="5">
    <source>
        <dbReference type="ARBA" id="ARBA00023319"/>
    </source>
</evidence>
<dbReference type="PANTHER" id="PTHR19343">
    <property type="entry name" value="T CELL RECEPTOR ALPHA VARIABLE 1-2"/>
    <property type="match status" value="1"/>
</dbReference>
<evidence type="ECO:0000256" key="3">
    <source>
        <dbReference type="ARBA" id="ARBA00023130"/>
    </source>
</evidence>
<sequence>MSPASAGGLSTTAPPGKPPTGALIMFLWLQLDCVSLGEKMEQSPSTLTVQEGNSSVITCTYTDSALDYFLWYKKEPGKGPQLLIDIRSNKSKREHQRWSVLLNDKAKRLSLHISDTQPGDSAVYFCAASTQCFPGTCYLYSELRLGQPPSFGTDFHV</sequence>
<name>A0A8C9CF84_PHOSS</name>
<dbReference type="Ensembl" id="ENSPSNT00000023939.1">
    <property type="protein sequence ID" value="ENSPSNP00000021263.1"/>
    <property type="gene ID" value="ENSPSNG00000015612.1"/>
</dbReference>
<feature type="domain" description="Ig-like" evidence="8">
    <location>
        <begin position="38"/>
        <end position="129"/>
    </location>
</feature>
<reference evidence="9" key="1">
    <citation type="submission" date="2025-08" db="UniProtKB">
        <authorList>
            <consortium name="Ensembl"/>
        </authorList>
    </citation>
    <scope>IDENTIFICATION</scope>
</reference>
<accession>A0A8C9CF84</accession>
<evidence type="ECO:0000313" key="10">
    <source>
        <dbReference type="Proteomes" id="UP000694554"/>
    </source>
</evidence>
<feature type="chain" id="PRO_5034282650" description="Ig-like domain-containing protein" evidence="7">
    <location>
        <begin position="38"/>
        <end position="157"/>
    </location>
</feature>
<dbReference type="GeneTree" id="ENSGT00940000159469"/>
<dbReference type="InterPro" id="IPR051006">
    <property type="entry name" value="TCR_variable_domain"/>
</dbReference>
<dbReference type="Proteomes" id="UP000694554">
    <property type="component" value="Unassembled WGS sequence"/>
</dbReference>
<evidence type="ECO:0000256" key="4">
    <source>
        <dbReference type="ARBA" id="ARBA00023170"/>
    </source>
</evidence>
<feature type="signal peptide" evidence="7">
    <location>
        <begin position="1"/>
        <end position="37"/>
    </location>
</feature>
<dbReference type="PANTHER" id="PTHR19343:SF14">
    <property type="entry name" value="IG-LIKE DOMAIN-CONTAINING PROTEIN-RELATED"/>
    <property type="match status" value="1"/>
</dbReference>
<dbReference type="SUPFAM" id="SSF48726">
    <property type="entry name" value="Immunoglobulin"/>
    <property type="match status" value="1"/>
</dbReference>
<reference evidence="9" key="2">
    <citation type="submission" date="2025-09" db="UniProtKB">
        <authorList>
            <consortium name="Ensembl"/>
        </authorList>
    </citation>
    <scope>IDENTIFICATION</scope>
</reference>
<evidence type="ECO:0000259" key="8">
    <source>
        <dbReference type="PROSITE" id="PS50835"/>
    </source>
</evidence>
<keyword evidence="1 7" id="KW-0732">Signal</keyword>
<evidence type="ECO:0000313" key="9">
    <source>
        <dbReference type="Ensembl" id="ENSPSNP00000021263.1"/>
    </source>
</evidence>
<dbReference type="GO" id="GO:0042101">
    <property type="term" value="C:T cell receptor complex"/>
    <property type="evidence" value="ECO:0007669"/>
    <property type="project" value="UniProtKB-KW"/>
</dbReference>
<dbReference type="PROSITE" id="PS50835">
    <property type="entry name" value="IG_LIKE"/>
    <property type="match status" value="1"/>
</dbReference>
<dbReference type="Gene3D" id="2.60.40.10">
    <property type="entry name" value="Immunoglobulins"/>
    <property type="match status" value="1"/>
</dbReference>
<evidence type="ECO:0000256" key="1">
    <source>
        <dbReference type="ARBA" id="ARBA00022729"/>
    </source>
</evidence>
<keyword evidence="3" id="KW-1064">Adaptive immunity</keyword>
<dbReference type="Pfam" id="PF07686">
    <property type="entry name" value="V-set"/>
    <property type="match status" value="1"/>
</dbReference>
<keyword evidence="5" id="KW-0393">Immunoglobulin domain</keyword>
<evidence type="ECO:0000256" key="2">
    <source>
        <dbReference type="ARBA" id="ARBA00022859"/>
    </source>
</evidence>
<dbReference type="AlphaFoldDB" id="A0A8C9CF84"/>
<evidence type="ECO:0000256" key="7">
    <source>
        <dbReference type="SAM" id="SignalP"/>
    </source>
</evidence>
<dbReference type="GO" id="GO:0042605">
    <property type="term" value="F:peptide antigen binding"/>
    <property type="evidence" value="ECO:0007669"/>
    <property type="project" value="TreeGrafter"/>
</dbReference>
<keyword evidence="2" id="KW-0391">Immunity</keyword>